<evidence type="ECO:0000313" key="2">
    <source>
        <dbReference type="EMBL" id="QBZ87867.1"/>
    </source>
</evidence>
<evidence type="ECO:0000313" key="3">
    <source>
        <dbReference type="Proteomes" id="UP000296468"/>
    </source>
</evidence>
<dbReference type="AlphaFoldDB" id="A0A4P7PBR5"/>
<feature type="transmembrane region" description="Helical" evidence="1">
    <location>
        <begin position="7"/>
        <end position="33"/>
    </location>
</feature>
<feature type="transmembrane region" description="Helical" evidence="1">
    <location>
        <begin position="63"/>
        <end position="85"/>
    </location>
</feature>
<accession>A0A4P7PBR5</accession>
<protein>
    <submittedName>
        <fullName evidence="2">Uncharacterized protein</fullName>
    </submittedName>
</protein>
<keyword evidence="1" id="KW-0472">Membrane</keyword>
<organism evidence="2 3">
    <name type="scientific">Pseudomonas viciae</name>
    <dbReference type="NCBI Taxonomy" id="2505979"/>
    <lineage>
        <taxon>Bacteria</taxon>
        <taxon>Pseudomonadati</taxon>
        <taxon>Pseudomonadota</taxon>
        <taxon>Gammaproteobacteria</taxon>
        <taxon>Pseudomonadales</taxon>
        <taxon>Pseudomonadaceae</taxon>
        <taxon>Pseudomonas</taxon>
    </lineage>
</organism>
<dbReference type="OrthoDB" id="7033020at2"/>
<keyword evidence="1" id="KW-1133">Transmembrane helix</keyword>
<dbReference type="EMBL" id="CP035088">
    <property type="protein sequence ID" value="QBZ87867.1"/>
    <property type="molecule type" value="Genomic_DNA"/>
</dbReference>
<dbReference type="Proteomes" id="UP000296468">
    <property type="component" value="Chromosome"/>
</dbReference>
<dbReference type="RefSeq" id="WP_135843606.1">
    <property type="nucleotide sequence ID" value="NZ_CP035088.1"/>
</dbReference>
<evidence type="ECO:0000256" key="1">
    <source>
        <dbReference type="SAM" id="Phobius"/>
    </source>
</evidence>
<sequence length="236" mass="26685">MNYKKYIFSIAVFSATVLCAITLTSIFLALLIAHNNSLEFCFSPGCFDFAAKAFQEPIKIFKIGVGFGTYAFAAIGAATAILTYVNSVKAEKNNRHFQKHSEFKAFTSGLVARQNSGIRQEDFNANKYYGFLFPLSAEAYFIPSESYDIVINSIERQIAETQANFIPGDVRSIEEHCRNMLGYFHSLGIAVEEPTEETLMMLEPKIFSFIDNINQQFTDIEVSLRSKSRDYMRSIQ</sequence>
<keyword evidence="1" id="KW-0812">Transmembrane</keyword>
<dbReference type="NCBIfam" id="NF038235">
    <property type="entry name" value="retron_Ec48_2TM"/>
    <property type="match status" value="1"/>
</dbReference>
<dbReference type="KEGG" id="pvk:EPZ47_03820"/>
<reference evidence="2 3" key="1">
    <citation type="journal article" date="2019" name="Front. Microbiol.">
        <title>In silico and Genetic Analyses of Cyclic Lipopeptide Synthetic Gene Clusters in Pseudomonas sp. 11K1.</title>
        <authorList>
            <person name="Zhao H."/>
            <person name="Liu Y.P."/>
            <person name="Zhang L.Q."/>
        </authorList>
    </citation>
    <scope>NUCLEOTIDE SEQUENCE [LARGE SCALE GENOMIC DNA]</scope>
    <source>
        <strain evidence="2 3">11K1</strain>
    </source>
</reference>
<name>A0A4P7PBR5_9PSED</name>
<proteinExistence type="predicted"/>
<gene>
    <name evidence="2" type="ORF">EPZ47_03820</name>
</gene>
<dbReference type="InterPro" id="IPR053597">
    <property type="entry name" value="Retron_Ec48_antiviral"/>
</dbReference>